<dbReference type="Proteomes" id="UP000019375">
    <property type="component" value="Unassembled WGS sequence"/>
</dbReference>
<dbReference type="EMBL" id="HG316460">
    <property type="protein sequence ID" value="CDF90515.1"/>
    <property type="molecule type" value="Genomic_DNA"/>
</dbReference>
<protein>
    <submittedName>
        <fullName evidence="1">ZYBA0S07-02806g1_1</fullName>
    </submittedName>
</protein>
<evidence type="ECO:0000313" key="2">
    <source>
        <dbReference type="Proteomes" id="UP000019375"/>
    </source>
</evidence>
<organism evidence="1 2">
    <name type="scientific">Zygosaccharomyces bailii (strain CLIB 213 / ATCC 58445 / CBS 680 / BCRC 21525 / NBRC 1098 / NCYC 1416 / NRRL Y-2227)</name>
    <dbReference type="NCBI Taxonomy" id="1333698"/>
    <lineage>
        <taxon>Eukaryota</taxon>
        <taxon>Fungi</taxon>
        <taxon>Dikarya</taxon>
        <taxon>Ascomycota</taxon>
        <taxon>Saccharomycotina</taxon>
        <taxon>Saccharomycetes</taxon>
        <taxon>Saccharomycetales</taxon>
        <taxon>Saccharomycetaceae</taxon>
        <taxon>Zygosaccharomyces</taxon>
    </lineage>
</organism>
<reference evidence="2" key="1">
    <citation type="journal article" date="2013" name="Genome Announc.">
        <title>Genome sequence of the food spoilage yeast Zygosaccharomyces bailii CLIB 213(T).</title>
        <authorList>
            <person name="Galeote V."/>
            <person name="Bigey F."/>
            <person name="Devillers H."/>
            <person name="Neuveglise C."/>
            <person name="Dequin S."/>
        </authorList>
    </citation>
    <scope>NUCLEOTIDE SEQUENCE [LARGE SCALE GENOMIC DNA]</scope>
    <source>
        <strain evidence="2">CLIB 213 / ATCC 58445 / CBS 680 / CCRC 21525 / NBRC 1098 / NCYC 1416 / NRRL Y-2227</strain>
    </source>
</reference>
<evidence type="ECO:0000313" key="1">
    <source>
        <dbReference type="EMBL" id="CDF90515.1"/>
    </source>
</evidence>
<proteinExistence type="predicted"/>
<sequence>MFFTQVLRASASFTRNQAAKGAAGRSSQPYALREAKRLSLDILGWAGTMSLILLWPKAIELSSAHHGVSPIGH</sequence>
<dbReference type="AlphaFoldDB" id="A0A8J2T871"/>
<accession>A0A8J2T871</accession>
<name>A0A8J2T871_ZYGB2</name>
<gene>
    <name evidence="1" type="ORF">BN860_02806g</name>
</gene>
<keyword evidence="2" id="KW-1185">Reference proteome</keyword>
<dbReference type="OrthoDB" id="4037199at2759"/>